<protein>
    <submittedName>
        <fullName evidence="1">CLUMA_CG005044, isoform A</fullName>
    </submittedName>
</protein>
<dbReference type="Proteomes" id="UP000183832">
    <property type="component" value="Unassembled WGS sequence"/>
</dbReference>
<organism evidence="1 2">
    <name type="scientific">Clunio marinus</name>
    <dbReference type="NCBI Taxonomy" id="568069"/>
    <lineage>
        <taxon>Eukaryota</taxon>
        <taxon>Metazoa</taxon>
        <taxon>Ecdysozoa</taxon>
        <taxon>Arthropoda</taxon>
        <taxon>Hexapoda</taxon>
        <taxon>Insecta</taxon>
        <taxon>Pterygota</taxon>
        <taxon>Neoptera</taxon>
        <taxon>Endopterygota</taxon>
        <taxon>Diptera</taxon>
        <taxon>Nematocera</taxon>
        <taxon>Chironomoidea</taxon>
        <taxon>Chironomidae</taxon>
        <taxon>Clunio</taxon>
    </lineage>
</organism>
<accession>A0A1J1HTQ1</accession>
<keyword evidence="2" id="KW-1185">Reference proteome</keyword>
<proteinExistence type="predicted"/>
<sequence length="89" mass="10565">MTRMGRNERSLKPLPLPNRDFTLKRHGEKELLVRNEIRWKSYANIPPLIFTKYDPSIHAIINSSKTCQWILWNENLLSREVKSKDECAQ</sequence>
<name>A0A1J1HTQ1_9DIPT</name>
<dbReference type="EMBL" id="CVRI01000020">
    <property type="protein sequence ID" value="CRK91371.1"/>
    <property type="molecule type" value="Genomic_DNA"/>
</dbReference>
<dbReference type="AlphaFoldDB" id="A0A1J1HTQ1"/>
<reference evidence="1 2" key="1">
    <citation type="submission" date="2015-04" db="EMBL/GenBank/DDBJ databases">
        <authorList>
            <person name="Syromyatnikov M.Y."/>
            <person name="Popov V.N."/>
        </authorList>
    </citation>
    <scope>NUCLEOTIDE SEQUENCE [LARGE SCALE GENOMIC DNA]</scope>
</reference>
<evidence type="ECO:0000313" key="1">
    <source>
        <dbReference type="EMBL" id="CRK91371.1"/>
    </source>
</evidence>
<evidence type="ECO:0000313" key="2">
    <source>
        <dbReference type="Proteomes" id="UP000183832"/>
    </source>
</evidence>
<gene>
    <name evidence="1" type="ORF">CLUMA_CG005044</name>
</gene>